<proteinExistence type="predicted"/>
<name>A0A6A6UR10_9PEZI</name>
<sequence length="126" mass="13847">MVGVRVIALGATVMKKMDGMEEIEVVRAIGTELLGIETPATIEKNESPGDMKAGMNDRLGTSARIPCLPTDTIGDFKKLLANQIGRKPHEIMLKRQGERPFRDFITLEDYSVTNGAQLDLELDTSD</sequence>
<dbReference type="InterPro" id="IPR039732">
    <property type="entry name" value="Hub1/Ubl5"/>
</dbReference>
<protein>
    <recommendedName>
        <fullName evidence="1">Ubiquitin-like modifier HUB1</fullName>
    </recommendedName>
</protein>
<dbReference type="PANTHER" id="PTHR13042">
    <property type="entry name" value="UBIQUITIN-LIKE PROTEIN 5"/>
    <property type="match status" value="1"/>
</dbReference>
<evidence type="ECO:0000313" key="3">
    <source>
        <dbReference type="EMBL" id="KAF2673364.1"/>
    </source>
</evidence>
<reference evidence="3" key="1">
    <citation type="journal article" date="2020" name="Stud. Mycol.">
        <title>101 Dothideomycetes genomes: a test case for predicting lifestyles and emergence of pathogens.</title>
        <authorList>
            <person name="Haridas S."/>
            <person name="Albert R."/>
            <person name="Binder M."/>
            <person name="Bloem J."/>
            <person name="Labutti K."/>
            <person name="Salamov A."/>
            <person name="Andreopoulos B."/>
            <person name="Baker S."/>
            <person name="Barry K."/>
            <person name="Bills G."/>
            <person name="Bluhm B."/>
            <person name="Cannon C."/>
            <person name="Castanera R."/>
            <person name="Culley D."/>
            <person name="Daum C."/>
            <person name="Ezra D."/>
            <person name="Gonzalez J."/>
            <person name="Henrissat B."/>
            <person name="Kuo A."/>
            <person name="Liang C."/>
            <person name="Lipzen A."/>
            <person name="Lutzoni F."/>
            <person name="Magnuson J."/>
            <person name="Mondo S."/>
            <person name="Nolan M."/>
            <person name="Ohm R."/>
            <person name="Pangilinan J."/>
            <person name="Park H.-J."/>
            <person name="Ramirez L."/>
            <person name="Alfaro M."/>
            <person name="Sun H."/>
            <person name="Tritt A."/>
            <person name="Yoshinaga Y."/>
            <person name="Zwiers L.-H."/>
            <person name="Turgeon B."/>
            <person name="Goodwin S."/>
            <person name="Spatafora J."/>
            <person name="Crous P."/>
            <person name="Grigoriev I."/>
        </authorList>
    </citation>
    <scope>NUCLEOTIDE SEQUENCE</scope>
    <source>
        <strain evidence="3">CBS 115976</strain>
    </source>
</reference>
<dbReference type="InterPro" id="IPR029071">
    <property type="entry name" value="Ubiquitin-like_domsf"/>
</dbReference>
<dbReference type="AlphaFoldDB" id="A0A6A6UR10"/>
<dbReference type="SUPFAM" id="SSF54236">
    <property type="entry name" value="Ubiquitin-like"/>
    <property type="match status" value="1"/>
</dbReference>
<keyword evidence="4" id="KW-1185">Reference proteome</keyword>
<dbReference type="OrthoDB" id="3881at2759"/>
<evidence type="ECO:0000256" key="2">
    <source>
        <dbReference type="ARBA" id="ARBA00022786"/>
    </source>
</evidence>
<gene>
    <name evidence="3" type="ORF">BT63DRAFT_421521</name>
</gene>
<dbReference type="Gene3D" id="3.10.20.90">
    <property type="entry name" value="Phosphatidylinositol 3-kinase Catalytic Subunit, Chain A, domain 1"/>
    <property type="match status" value="1"/>
</dbReference>
<organism evidence="3 4">
    <name type="scientific">Microthyrium microscopicum</name>
    <dbReference type="NCBI Taxonomy" id="703497"/>
    <lineage>
        <taxon>Eukaryota</taxon>
        <taxon>Fungi</taxon>
        <taxon>Dikarya</taxon>
        <taxon>Ascomycota</taxon>
        <taxon>Pezizomycotina</taxon>
        <taxon>Dothideomycetes</taxon>
        <taxon>Dothideomycetes incertae sedis</taxon>
        <taxon>Microthyriales</taxon>
        <taxon>Microthyriaceae</taxon>
        <taxon>Microthyrium</taxon>
    </lineage>
</organism>
<evidence type="ECO:0000256" key="1">
    <source>
        <dbReference type="ARBA" id="ARBA00014108"/>
    </source>
</evidence>
<dbReference type="EMBL" id="MU004231">
    <property type="protein sequence ID" value="KAF2673364.1"/>
    <property type="molecule type" value="Genomic_DNA"/>
</dbReference>
<dbReference type="Proteomes" id="UP000799302">
    <property type="component" value="Unassembled WGS sequence"/>
</dbReference>
<accession>A0A6A6UR10</accession>
<evidence type="ECO:0000313" key="4">
    <source>
        <dbReference type="Proteomes" id="UP000799302"/>
    </source>
</evidence>
<keyword evidence="2" id="KW-0833">Ubl conjugation pathway</keyword>